<accession>A0AAW3ENR1</accession>
<dbReference type="RefSeq" id="WP_036052753.1">
    <property type="nucleotide sequence ID" value="NZ_CADEVY010000012.1"/>
</dbReference>
<gene>
    <name evidence="1" type="ORF">DM48_6840</name>
</gene>
<proteinExistence type="predicted"/>
<dbReference type="EMBL" id="JPGG01000018">
    <property type="protein sequence ID" value="KGC09157.1"/>
    <property type="molecule type" value="Genomic_DNA"/>
</dbReference>
<protein>
    <submittedName>
        <fullName evidence="1">Uncharacterized protein</fullName>
    </submittedName>
</protein>
<dbReference type="Proteomes" id="UP000029590">
    <property type="component" value="Unassembled WGS sequence"/>
</dbReference>
<sequence length="206" mass="21856">MSDIPKTLAALAADAQHGHVDFAGHRWFTMRFGTSTELHGAGDGAMALVTITESLGASADEAPTYSARVEYQRGQDPVVRQSGFASAEDALAWASGFAWTTRQVGSVTWVAGTADADKWHAPIGASQAVIAIYRGREGDAPYYTVTRTLALGTQWVELKVGDRTLGDEARSIVSFEQASAIAVSMTDYVLELMRTAPAAGDDARAS</sequence>
<evidence type="ECO:0000313" key="2">
    <source>
        <dbReference type="Proteomes" id="UP000029590"/>
    </source>
</evidence>
<reference evidence="1 2" key="1">
    <citation type="submission" date="2014-04" db="EMBL/GenBank/DDBJ databases">
        <authorList>
            <person name="Bishop-Lilly K.A."/>
            <person name="Broomall S.M."/>
            <person name="Chain P.S."/>
            <person name="Chertkov O."/>
            <person name="Coyne S.R."/>
            <person name="Daligault H.E."/>
            <person name="Davenport K.W."/>
            <person name="Erkkila T."/>
            <person name="Frey K.G."/>
            <person name="Gibbons H.S."/>
            <person name="Gu W."/>
            <person name="Jaissle J."/>
            <person name="Johnson S.L."/>
            <person name="Koroleva G.I."/>
            <person name="Ladner J.T."/>
            <person name="Lo C.-C."/>
            <person name="Minogue T.D."/>
            <person name="Munk C."/>
            <person name="Palacios G.F."/>
            <person name="Redden C.L."/>
            <person name="Rosenzweig C.N."/>
            <person name="Scholz M.B."/>
            <person name="Teshima H."/>
            <person name="Xu Y."/>
        </authorList>
    </citation>
    <scope>NUCLEOTIDE SEQUENCE [LARGE SCALE GENOMIC DNA]</scope>
    <source>
        <strain evidence="2">gladioli</strain>
    </source>
</reference>
<comment type="caution">
    <text evidence="1">The sequence shown here is derived from an EMBL/GenBank/DDBJ whole genome shotgun (WGS) entry which is preliminary data.</text>
</comment>
<name>A0AAW3ENR1_BURGA</name>
<dbReference type="AlphaFoldDB" id="A0AAW3ENR1"/>
<organism evidence="1 2">
    <name type="scientific">Burkholderia gladioli</name>
    <name type="common">Pseudomonas marginata</name>
    <name type="synonym">Phytomonas marginata</name>
    <dbReference type="NCBI Taxonomy" id="28095"/>
    <lineage>
        <taxon>Bacteria</taxon>
        <taxon>Pseudomonadati</taxon>
        <taxon>Pseudomonadota</taxon>
        <taxon>Betaproteobacteria</taxon>
        <taxon>Burkholderiales</taxon>
        <taxon>Burkholderiaceae</taxon>
        <taxon>Burkholderia</taxon>
    </lineage>
</organism>
<evidence type="ECO:0000313" key="1">
    <source>
        <dbReference type="EMBL" id="KGC09157.1"/>
    </source>
</evidence>
<dbReference type="KEGG" id="bgo:BM43_7475"/>